<dbReference type="PROSITE" id="PS50893">
    <property type="entry name" value="ABC_TRANSPORTER_2"/>
    <property type="match status" value="1"/>
</dbReference>
<dbReference type="GO" id="GO:0016887">
    <property type="term" value="F:ATP hydrolysis activity"/>
    <property type="evidence" value="ECO:0007669"/>
    <property type="project" value="InterPro"/>
</dbReference>
<keyword evidence="2" id="KW-0813">Transport</keyword>
<proteinExistence type="inferred from homology"/>
<dbReference type="InterPro" id="IPR003439">
    <property type="entry name" value="ABC_transporter-like_ATP-bd"/>
</dbReference>
<accession>A0A1I4V454</accession>
<evidence type="ECO:0000256" key="3">
    <source>
        <dbReference type="ARBA" id="ARBA00022741"/>
    </source>
</evidence>
<dbReference type="AlphaFoldDB" id="A0A1I4V454"/>
<gene>
    <name evidence="6" type="ORF">SAMN05216207_1005164</name>
</gene>
<dbReference type="InterPro" id="IPR027417">
    <property type="entry name" value="P-loop_NTPase"/>
</dbReference>
<dbReference type="InterPro" id="IPR003593">
    <property type="entry name" value="AAA+_ATPase"/>
</dbReference>
<protein>
    <submittedName>
        <fullName evidence="6">ABC-2 type transport system ATP-binding protein</fullName>
    </submittedName>
</protein>
<dbReference type="SMART" id="SM00382">
    <property type="entry name" value="AAA"/>
    <property type="match status" value="1"/>
</dbReference>
<dbReference type="Proteomes" id="UP000199614">
    <property type="component" value="Unassembled WGS sequence"/>
</dbReference>
<evidence type="ECO:0000256" key="1">
    <source>
        <dbReference type="ARBA" id="ARBA00005417"/>
    </source>
</evidence>
<dbReference type="SUPFAM" id="SSF52540">
    <property type="entry name" value="P-loop containing nucleoside triphosphate hydrolases"/>
    <property type="match status" value="1"/>
</dbReference>
<feature type="domain" description="ABC transporter" evidence="5">
    <location>
        <begin position="21"/>
        <end position="252"/>
    </location>
</feature>
<dbReference type="Gene3D" id="3.40.50.300">
    <property type="entry name" value="P-loop containing nucleotide triphosphate hydrolases"/>
    <property type="match status" value="1"/>
</dbReference>
<dbReference type="PANTHER" id="PTHR43335:SF4">
    <property type="entry name" value="ABC TRANSPORTER, ATP-BINDING PROTEIN"/>
    <property type="match status" value="1"/>
</dbReference>
<sequence length="343" mass="35842">MQQSRATHPVPDVRPDRPPALRAVGLGRGFGSRRVVDGVDLDVPMGSVLGLLGPNGAGKTTLLRMLVGLLAPTEGAVELLGRRLPGHAAEVLPHVGALIEGPALHAHRTGRQNLLRHAAAEPLLSSARIPAAVDAVLHRVGLADVADRRVRGYSLGMRQRLGLAVPLLTRRRLVVLDEPTNGLDPAGTRDVRRLVAEMNAAGATVVVSSHLLSEVEATCSHVAVLHHGRLVAGGPLPALLGDRPGPLLVTTPDGDRAVRVLVARGIDAEEVPRTRVHVAPGPAAPDVVALLVHAGVAVQEVTRPAARLDEVFARLTAGSAPPVHHDDRHAVPPAWAATAGARR</sequence>
<dbReference type="RefSeq" id="WP_177238314.1">
    <property type="nucleotide sequence ID" value="NZ_FOUY01000005.1"/>
</dbReference>
<evidence type="ECO:0000313" key="7">
    <source>
        <dbReference type="Proteomes" id="UP000199614"/>
    </source>
</evidence>
<dbReference type="Pfam" id="PF00005">
    <property type="entry name" value="ABC_tran"/>
    <property type="match status" value="1"/>
</dbReference>
<evidence type="ECO:0000259" key="5">
    <source>
        <dbReference type="PROSITE" id="PS50893"/>
    </source>
</evidence>
<evidence type="ECO:0000256" key="2">
    <source>
        <dbReference type="ARBA" id="ARBA00022448"/>
    </source>
</evidence>
<dbReference type="PANTHER" id="PTHR43335">
    <property type="entry name" value="ABC TRANSPORTER, ATP-BINDING PROTEIN"/>
    <property type="match status" value="1"/>
</dbReference>
<keyword evidence="3" id="KW-0547">Nucleotide-binding</keyword>
<keyword evidence="7" id="KW-1185">Reference proteome</keyword>
<reference evidence="6 7" key="1">
    <citation type="submission" date="2016-10" db="EMBL/GenBank/DDBJ databases">
        <authorList>
            <person name="de Groot N.N."/>
        </authorList>
    </citation>
    <scope>NUCLEOTIDE SEQUENCE [LARGE SCALE GENOMIC DNA]</scope>
    <source>
        <strain evidence="6 7">CGMCC 4.1877</strain>
    </source>
</reference>
<keyword evidence="4 6" id="KW-0067">ATP-binding</keyword>
<dbReference type="GO" id="GO:0005524">
    <property type="term" value="F:ATP binding"/>
    <property type="evidence" value="ECO:0007669"/>
    <property type="project" value="UniProtKB-KW"/>
</dbReference>
<dbReference type="STRING" id="260086.SAMN05216207_1005164"/>
<organism evidence="6 7">
    <name type="scientific">Pseudonocardia ammonioxydans</name>
    <dbReference type="NCBI Taxonomy" id="260086"/>
    <lineage>
        <taxon>Bacteria</taxon>
        <taxon>Bacillati</taxon>
        <taxon>Actinomycetota</taxon>
        <taxon>Actinomycetes</taxon>
        <taxon>Pseudonocardiales</taxon>
        <taxon>Pseudonocardiaceae</taxon>
        <taxon>Pseudonocardia</taxon>
    </lineage>
</organism>
<evidence type="ECO:0000313" key="6">
    <source>
        <dbReference type="EMBL" id="SFM95966.1"/>
    </source>
</evidence>
<dbReference type="EMBL" id="FOUY01000005">
    <property type="protein sequence ID" value="SFM95966.1"/>
    <property type="molecule type" value="Genomic_DNA"/>
</dbReference>
<comment type="similarity">
    <text evidence="1">Belongs to the ABC transporter superfamily.</text>
</comment>
<name>A0A1I4V454_PSUAM</name>
<evidence type="ECO:0000256" key="4">
    <source>
        <dbReference type="ARBA" id="ARBA00022840"/>
    </source>
</evidence>